<evidence type="ECO:0000313" key="1">
    <source>
        <dbReference type="EMBL" id="EMA14182.1"/>
    </source>
</evidence>
<protein>
    <submittedName>
        <fullName evidence="1">Uncharacterized protein</fullName>
    </submittedName>
</protein>
<name>M0JYE7_9EURY</name>
<gene>
    <name evidence="1" type="ORF">C442_20211</name>
</gene>
<dbReference type="AlphaFoldDB" id="M0JYE7"/>
<dbReference type="PATRIC" id="fig|1227452.3.peg.3994"/>
<sequence>AGEQMTKKGIRDGISNTVSAVSDLTVGSYSDLKNKVLDSQAAYEEASGGTGSVSTDDYEFK</sequence>
<keyword evidence="2" id="KW-1185">Reference proteome</keyword>
<feature type="non-terminal residue" evidence="1">
    <location>
        <position position="1"/>
    </location>
</feature>
<dbReference type="EMBL" id="AOLW01000065">
    <property type="protein sequence ID" value="EMA14182.1"/>
    <property type="molecule type" value="Genomic_DNA"/>
</dbReference>
<organism evidence="1 2">
    <name type="scientific">Haloarcula amylolytica JCM 13557</name>
    <dbReference type="NCBI Taxonomy" id="1227452"/>
    <lineage>
        <taxon>Archaea</taxon>
        <taxon>Methanobacteriati</taxon>
        <taxon>Methanobacteriota</taxon>
        <taxon>Stenosarchaea group</taxon>
        <taxon>Halobacteria</taxon>
        <taxon>Halobacteriales</taxon>
        <taxon>Haloarculaceae</taxon>
        <taxon>Haloarcula</taxon>
    </lineage>
</organism>
<accession>M0JYE7</accession>
<proteinExistence type="predicted"/>
<comment type="caution">
    <text evidence="1">The sequence shown here is derived from an EMBL/GenBank/DDBJ whole genome shotgun (WGS) entry which is preliminary data.</text>
</comment>
<dbReference type="Proteomes" id="UP000011623">
    <property type="component" value="Unassembled WGS sequence"/>
</dbReference>
<evidence type="ECO:0000313" key="2">
    <source>
        <dbReference type="Proteomes" id="UP000011623"/>
    </source>
</evidence>
<reference evidence="1 2" key="1">
    <citation type="journal article" date="2014" name="PLoS Genet.">
        <title>Phylogenetically driven sequencing of extremely halophilic archaea reveals strategies for static and dynamic osmo-response.</title>
        <authorList>
            <person name="Becker E.A."/>
            <person name="Seitzer P.M."/>
            <person name="Tritt A."/>
            <person name="Larsen D."/>
            <person name="Krusor M."/>
            <person name="Yao A.I."/>
            <person name="Wu D."/>
            <person name="Madern D."/>
            <person name="Eisen J.A."/>
            <person name="Darling A.E."/>
            <person name="Facciotti M.T."/>
        </authorList>
    </citation>
    <scope>NUCLEOTIDE SEQUENCE [LARGE SCALE GENOMIC DNA]</scope>
    <source>
        <strain evidence="1 2">JCM 13557</strain>
    </source>
</reference>